<keyword evidence="4" id="KW-0648">Protein biosynthesis</keyword>
<dbReference type="GO" id="GO:0001732">
    <property type="term" value="P:formation of cytoplasmic translation initiation complex"/>
    <property type="evidence" value="ECO:0007669"/>
    <property type="project" value="EnsemblFungi"/>
</dbReference>
<sequence>MANVNIRRDVADPFYRYKMERLQSKVEGKGNGIKTVIVNLSNVAHQLARPPNYVIKYFGFELGAQTNIDPKDDRWIINGAHEASKLQDHLDGFINKFVLCKDCKNPETVINIKDADILLDCKACGKISKADLRHKLSSFILKNAPKKGKKDKSTKKADRKARKEAERNGEADDANGSGHSNGDSGSDHADEDNGDVDGGSDDELTKRINAEAKELNEIKDKEVEWSVDMSEEAIKARAQALPDDLKGALSLENGDDEEDGGNVYDEFGKWIESKAEEDGGVAKVKDVDVYLKAKELGIDTKHRTLTVLAQTLFDDSIVKQIPNRASMLKKMITSERHEKAFLGGIERFVGNDKPNLIPSVSAILLKVYENDLVSEEVLKAWCTKASKKYVDIQTSKKVRKSAEKFAEWLENAESDDSDEDDE</sequence>
<dbReference type="GO" id="GO:0042256">
    <property type="term" value="P:cytosolic ribosome assembly"/>
    <property type="evidence" value="ECO:0007669"/>
    <property type="project" value="EnsemblFungi"/>
</dbReference>
<keyword evidence="3" id="KW-0547">Nucleotide-binding</keyword>
<reference evidence="8 9" key="1">
    <citation type="submission" date="2015-07" db="EMBL/GenBank/DDBJ databases">
        <title>Comparative genomics of the Sigatoka disease complex on banana suggests a link between parallel evolutionary changes in Pseudocercospora fijiensis and Pseudocercospora eumusae and increased virulence on the banana host.</title>
        <authorList>
            <person name="Chang T.-C."/>
            <person name="Salvucci A."/>
            <person name="Crous P.W."/>
            <person name="Stergiopoulos I."/>
        </authorList>
    </citation>
    <scope>NUCLEOTIDE SEQUENCE [LARGE SCALE GENOMIC DNA]</scope>
    <source>
        <strain evidence="8 9">CBS 116634</strain>
    </source>
</reference>
<proteinExistence type="inferred from homology"/>
<evidence type="ECO:0000256" key="3">
    <source>
        <dbReference type="ARBA" id="ARBA00022741"/>
    </source>
</evidence>
<dbReference type="InterPro" id="IPR045196">
    <property type="entry name" value="IF2/IF5"/>
</dbReference>
<keyword evidence="2" id="KW-0396">Initiation factor</keyword>
<feature type="compositionally biased region" description="Acidic residues" evidence="6">
    <location>
        <begin position="189"/>
        <end position="202"/>
    </location>
</feature>
<dbReference type="CDD" id="cd11561">
    <property type="entry name" value="W2_eIF5"/>
    <property type="match status" value="1"/>
</dbReference>
<dbReference type="SUPFAM" id="SSF75689">
    <property type="entry name" value="Zinc-binding domain of translation initiation factor 2 beta"/>
    <property type="match status" value="1"/>
</dbReference>
<dbReference type="PANTHER" id="PTHR23001:SF7">
    <property type="entry name" value="EUKARYOTIC TRANSLATION INITIATION FACTOR 5"/>
    <property type="match status" value="1"/>
</dbReference>
<dbReference type="Pfam" id="PF02020">
    <property type="entry name" value="W2"/>
    <property type="match status" value="1"/>
</dbReference>
<gene>
    <name evidence="8" type="ORF">AC579_4261</name>
</gene>
<protein>
    <recommendedName>
        <fullName evidence="7">W2 domain-containing protein</fullName>
    </recommendedName>
</protein>
<evidence type="ECO:0000256" key="5">
    <source>
        <dbReference type="ARBA" id="ARBA00023134"/>
    </source>
</evidence>
<evidence type="ECO:0000256" key="1">
    <source>
        <dbReference type="ARBA" id="ARBA00010397"/>
    </source>
</evidence>
<evidence type="ECO:0000256" key="2">
    <source>
        <dbReference type="ARBA" id="ARBA00022540"/>
    </source>
</evidence>
<comment type="similarity">
    <text evidence="1">Belongs to the eIF-2-beta/eIF-5 family.</text>
</comment>
<dbReference type="FunFam" id="1.25.40.180:FF:000031">
    <property type="entry name" value="Eukaryotic translation initiation factor 5"/>
    <property type="match status" value="1"/>
</dbReference>
<evidence type="ECO:0000313" key="9">
    <source>
        <dbReference type="Proteomes" id="UP000073492"/>
    </source>
</evidence>
<dbReference type="SUPFAM" id="SSF100966">
    <property type="entry name" value="Translation initiation factor 2 beta, aIF2beta, N-terminal domain"/>
    <property type="match status" value="1"/>
</dbReference>
<dbReference type="GO" id="GO:0043614">
    <property type="term" value="C:multi-eIF complex"/>
    <property type="evidence" value="ECO:0007669"/>
    <property type="project" value="EnsemblFungi"/>
</dbReference>
<evidence type="ECO:0000259" key="7">
    <source>
        <dbReference type="PROSITE" id="PS51363"/>
    </source>
</evidence>
<dbReference type="FunFam" id="3.30.30.170:FF:000002">
    <property type="entry name" value="Eukaryotic translation initiation factor 5"/>
    <property type="match status" value="1"/>
</dbReference>
<dbReference type="Gene3D" id="2.20.25.350">
    <property type="match status" value="1"/>
</dbReference>
<dbReference type="GO" id="GO:0071074">
    <property type="term" value="F:eukaryotic initiation factor eIF2 binding"/>
    <property type="evidence" value="ECO:0007669"/>
    <property type="project" value="TreeGrafter"/>
</dbReference>
<dbReference type="InterPro" id="IPR016024">
    <property type="entry name" value="ARM-type_fold"/>
</dbReference>
<evidence type="ECO:0000313" key="8">
    <source>
        <dbReference type="EMBL" id="KXT10502.1"/>
    </source>
</evidence>
<dbReference type="InterPro" id="IPR016189">
    <property type="entry name" value="Transl_init_fac_IF2/IF5_N"/>
</dbReference>
<feature type="compositionally biased region" description="Basic residues" evidence="6">
    <location>
        <begin position="144"/>
        <end position="160"/>
    </location>
</feature>
<accession>A0A139I7J2</accession>
<dbReference type="Gene3D" id="1.25.40.180">
    <property type="match status" value="1"/>
</dbReference>
<evidence type="ECO:0000256" key="4">
    <source>
        <dbReference type="ARBA" id="ARBA00022917"/>
    </source>
</evidence>
<organism evidence="8 9">
    <name type="scientific">Pseudocercospora musae</name>
    <dbReference type="NCBI Taxonomy" id="113226"/>
    <lineage>
        <taxon>Eukaryota</taxon>
        <taxon>Fungi</taxon>
        <taxon>Dikarya</taxon>
        <taxon>Ascomycota</taxon>
        <taxon>Pezizomycotina</taxon>
        <taxon>Dothideomycetes</taxon>
        <taxon>Dothideomycetidae</taxon>
        <taxon>Mycosphaerellales</taxon>
        <taxon>Mycosphaerellaceae</taxon>
        <taxon>Pseudocercospora</taxon>
    </lineage>
</organism>
<dbReference type="GO" id="GO:0005525">
    <property type="term" value="F:GTP binding"/>
    <property type="evidence" value="ECO:0007669"/>
    <property type="project" value="UniProtKB-KW"/>
</dbReference>
<feature type="compositionally biased region" description="Low complexity" evidence="6">
    <location>
        <begin position="174"/>
        <end position="184"/>
    </location>
</feature>
<dbReference type="Pfam" id="PF01873">
    <property type="entry name" value="eIF-5_eIF-2B"/>
    <property type="match status" value="1"/>
</dbReference>
<feature type="compositionally biased region" description="Basic and acidic residues" evidence="6">
    <location>
        <begin position="161"/>
        <end position="170"/>
    </location>
</feature>
<dbReference type="GO" id="GO:0045947">
    <property type="term" value="P:negative regulation of translational initiation"/>
    <property type="evidence" value="ECO:0007669"/>
    <property type="project" value="EnsemblFungi"/>
</dbReference>
<name>A0A139I7J2_9PEZI</name>
<dbReference type="GO" id="GO:0005096">
    <property type="term" value="F:GTPase activator activity"/>
    <property type="evidence" value="ECO:0007669"/>
    <property type="project" value="EnsemblFungi"/>
</dbReference>
<dbReference type="GO" id="GO:0005092">
    <property type="term" value="F:GDP-dissociation inhibitor activity"/>
    <property type="evidence" value="ECO:0007669"/>
    <property type="project" value="EnsemblFungi"/>
</dbReference>
<evidence type="ECO:0000256" key="6">
    <source>
        <dbReference type="SAM" id="MobiDB-lite"/>
    </source>
</evidence>
<dbReference type="InterPro" id="IPR003307">
    <property type="entry name" value="W2_domain"/>
</dbReference>
<comment type="caution">
    <text evidence="8">The sequence shown here is derived from an EMBL/GenBank/DDBJ whole genome shotgun (WGS) entry which is preliminary data.</text>
</comment>
<feature type="domain" description="W2" evidence="7">
    <location>
        <begin position="257"/>
        <end position="419"/>
    </location>
</feature>
<dbReference type="OrthoDB" id="10250831at2759"/>
<dbReference type="Proteomes" id="UP000073492">
    <property type="component" value="Unassembled WGS sequence"/>
</dbReference>
<dbReference type="SMART" id="SM00515">
    <property type="entry name" value="eIF5C"/>
    <property type="match status" value="1"/>
</dbReference>
<dbReference type="InterPro" id="IPR016190">
    <property type="entry name" value="Transl_init_fac_IF2/IF5_Zn-bd"/>
</dbReference>
<dbReference type="PANTHER" id="PTHR23001">
    <property type="entry name" value="EUKARYOTIC TRANSLATION INITIATION FACTOR"/>
    <property type="match status" value="1"/>
</dbReference>
<feature type="region of interest" description="Disordered" evidence="6">
    <location>
        <begin position="143"/>
        <end position="203"/>
    </location>
</feature>
<dbReference type="GO" id="GO:0033290">
    <property type="term" value="C:eukaryotic 48S preinitiation complex"/>
    <property type="evidence" value="ECO:0007669"/>
    <property type="project" value="EnsemblFungi"/>
</dbReference>
<dbReference type="GO" id="GO:0003743">
    <property type="term" value="F:translation initiation factor activity"/>
    <property type="evidence" value="ECO:0007669"/>
    <property type="project" value="UniProtKB-KW"/>
</dbReference>
<dbReference type="PROSITE" id="PS51363">
    <property type="entry name" value="W2"/>
    <property type="match status" value="1"/>
</dbReference>
<dbReference type="EMBL" id="LFZO01000258">
    <property type="protein sequence ID" value="KXT10502.1"/>
    <property type="molecule type" value="Genomic_DNA"/>
</dbReference>
<dbReference type="SMART" id="SM00653">
    <property type="entry name" value="eIF2B_5"/>
    <property type="match status" value="1"/>
</dbReference>
<dbReference type="FunFam" id="2.20.25.350:FF:000001">
    <property type="entry name" value="Eukaryotic translation initiation factor 5"/>
    <property type="match status" value="1"/>
</dbReference>
<keyword evidence="9" id="KW-1185">Reference proteome</keyword>
<dbReference type="GO" id="GO:0005829">
    <property type="term" value="C:cytosol"/>
    <property type="evidence" value="ECO:0007669"/>
    <property type="project" value="TreeGrafter"/>
</dbReference>
<dbReference type="SUPFAM" id="SSF48371">
    <property type="entry name" value="ARM repeat"/>
    <property type="match status" value="1"/>
</dbReference>
<dbReference type="InterPro" id="IPR002735">
    <property type="entry name" value="Transl_init_fac_IF2/IF5_dom"/>
</dbReference>
<dbReference type="Gene3D" id="3.30.30.170">
    <property type="match status" value="1"/>
</dbReference>
<keyword evidence="5" id="KW-0342">GTP-binding</keyword>
<dbReference type="AlphaFoldDB" id="A0A139I7J2"/>
<dbReference type="STRING" id="113226.A0A139I7J2"/>